<protein>
    <submittedName>
        <fullName evidence="1">Uncharacterized protein</fullName>
    </submittedName>
</protein>
<organism evidence="1 2">
    <name type="scientific">Synechococcus phage ACG-2014e</name>
    <dbReference type="NCBI Taxonomy" id="1493510"/>
    <lineage>
        <taxon>Viruses</taxon>
        <taxon>Duplodnaviria</taxon>
        <taxon>Heunggongvirae</taxon>
        <taxon>Uroviricota</taxon>
        <taxon>Caudoviricetes</taxon>
        <taxon>Pantevenvirales</taxon>
        <taxon>Kyanoviridae</taxon>
        <taxon>Chalconvirus</taxon>
        <taxon>Chalconvirus acg2014e</taxon>
    </lineage>
</organism>
<accession>A0A0E3F3D6</accession>
<dbReference type="Proteomes" id="UP000185283">
    <property type="component" value="Segment"/>
</dbReference>
<gene>
    <name evidence="1" type="ORF">Syn7803C85_38</name>
</gene>
<name>A0A0E3F3D6_9CAUD</name>
<sequence length="174" mass="20530">MLVAKMNDVVRYDNFFSRRDFALILEKLNQPKWEYGHGSYPSGHPERKIPFWMMHLGDDFFFTEYLLNIIEEKTNQKYELTAVYCNGHTFGTSGNFHQDWHNDQGRTFLLYANDSWDQEWEGKTVFKTGDTYHYSEFVPNSAILFSGNIPHRAEGTSRLFLGLRKTIAWKLVLK</sequence>
<dbReference type="EMBL" id="KJ019054">
    <property type="protein sequence ID" value="AIX20501.1"/>
    <property type="molecule type" value="Genomic_DNA"/>
</dbReference>
<evidence type="ECO:0000313" key="1">
    <source>
        <dbReference type="EMBL" id="AIX20501.1"/>
    </source>
</evidence>
<keyword evidence="2" id="KW-1185">Reference proteome</keyword>
<reference evidence="1 2" key="1">
    <citation type="submission" date="2013-12" db="EMBL/GenBank/DDBJ databases">
        <title>Ecological redundancy of diverse viral populations within a natural community.</title>
        <authorList>
            <person name="Gregory A.C."/>
            <person name="LaButti K."/>
            <person name="Copeland A."/>
            <person name="Woyke T."/>
            <person name="Sullivan M.B."/>
        </authorList>
    </citation>
    <scope>NUCLEOTIDE SEQUENCE [LARGE SCALE GENOMIC DNA]</scope>
    <source>
        <strain evidence="1">Syn7803C85</strain>
    </source>
</reference>
<proteinExistence type="predicted"/>
<evidence type="ECO:0000313" key="2">
    <source>
        <dbReference type="Proteomes" id="UP000185283"/>
    </source>
</evidence>
<dbReference type="Gene3D" id="2.60.120.620">
    <property type="entry name" value="q2cbj1_9rhob like domain"/>
    <property type="match status" value="1"/>
</dbReference>